<proteinExistence type="predicted"/>
<protein>
    <recommendedName>
        <fullName evidence="3">LXG domain-containing protein</fullName>
    </recommendedName>
</protein>
<dbReference type="RefSeq" id="WP_067064201.1">
    <property type="nucleotide sequence ID" value="NZ_CP014699.1"/>
</dbReference>
<evidence type="ECO:0000313" key="1">
    <source>
        <dbReference type="EMBL" id="AND80011.1"/>
    </source>
</evidence>
<dbReference type="AlphaFoldDB" id="A0A172Q995"/>
<dbReference type="Proteomes" id="UP000077317">
    <property type="component" value="Chromosome"/>
</dbReference>
<gene>
    <name evidence="1" type="ORF">A0O21_08350</name>
</gene>
<reference evidence="2" key="2">
    <citation type="submission" date="2016-03" db="EMBL/GenBank/DDBJ databases">
        <title>Streptococcus antelopensis sp. nov., isolated from the feces of the Tibetan antelope (Pantholops hodgsonii) in Hoh Xil National Nature Reserve, Qinghai, China.</title>
        <authorList>
            <person name="Bai X."/>
        </authorList>
    </citation>
    <scope>NUCLEOTIDE SEQUENCE [LARGE SCALE GENOMIC DNA]</scope>
    <source>
        <strain evidence="2">TA 26</strain>
    </source>
</reference>
<reference evidence="1 2" key="1">
    <citation type="journal article" date="2016" name="Int. J. Syst. Evol. Microbiol.">
        <title>Streptococcuspantholopis sp. nov., isolated from faeces of the Tibetan antelope (Pantholops hodgsonii).</title>
        <authorList>
            <person name="Bai X."/>
            <person name="Xiong Y."/>
            <person name="Lu S."/>
            <person name="Jin D."/>
            <person name="Lai X."/>
            <person name="Yang J."/>
            <person name="Niu L."/>
            <person name="Hu S."/>
            <person name="Meng X."/>
            <person name="Pu J."/>
            <person name="Ye C."/>
            <person name="Xu J."/>
        </authorList>
    </citation>
    <scope>NUCLEOTIDE SEQUENCE [LARGE SCALE GENOMIC DNA]</scope>
    <source>
        <strain evidence="1 2">TA 26</strain>
    </source>
</reference>
<evidence type="ECO:0000313" key="2">
    <source>
        <dbReference type="Proteomes" id="UP000077317"/>
    </source>
</evidence>
<organism evidence="1 2">
    <name type="scientific">Streptococcus pantholopis</name>
    <dbReference type="NCBI Taxonomy" id="1811193"/>
    <lineage>
        <taxon>Bacteria</taxon>
        <taxon>Bacillati</taxon>
        <taxon>Bacillota</taxon>
        <taxon>Bacilli</taxon>
        <taxon>Lactobacillales</taxon>
        <taxon>Streptococcaceae</taxon>
        <taxon>Streptococcus</taxon>
    </lineage>
</organism>
<evidence type="ECO:0008006" key="3">
    <source>
        <dbReference type="Google" id="ProtNLM"/>
    </source>
</evidence>
<name>A0A172Q995_9STRE</name>
<dbReference type="EMBL" id="CP014699">
    <property type="protein sequence ID" value="AND80011.1"/>
    <property type="molecule type" value="Genomic_DNA"/>
</dbReference>
<dbReference type="KEGG" id="spat:A0O21_08350"/>
<accession>A0A172Q995</accession>
<dbReference type="OrthoDB" id="2339443at2"/>
<sequence length="434" mass="45940">MAEGKFKIPLDSYYSVSGTIKGKVTELADSVESDFLNKVGNNIGDLDSRDAAIVEGFESYTSAQTELETLRTHETNLNNMSMEGGSNPLNGVVSTDTEYSSTFSGLADGTATSQVSSVAESLDIAIQSKKAELDFLREFEDMVNGVLDSDTAKRLIQLAKTNPTKALEKLLMNDKFLKTISQNGKIDSFFWKLMEHINDAEKLPQTLMNALADNSTFVKWASKLSVDKQDKVLNLMVKISDKGFDFLNKGGKVLEWAGKIAEARPVKILSKFANSGLGKVITSPWTLTAAKGVVSAAGAYMDAEDEAYHDLGKSVTGGVIDAVASVGPIDGALMGASVAGPLGGAVGFFAGVIIQGVQFLNPNLKSDIKSGAYQLIDQGRHAGQAATAKMKEVVSTAGQAISQGASNLTKNITNVGKSAQQLLGSAVPAVSWFG</sequence>
<keyword evidence="2" id="KW-1185">Reference proteome</keyword>
<dbReference type="STRING" id="1811193.A0O21_08350"/>